<keyword evidence="2" id="KW-0812">Transmembrane</keyword>
<feature type="compositionally biased region" description="Acidic residues" evidence="1">
    <location>
        <begin position="108"/>
        <end position="118"/>
    </location>
</feature>
<organism evidence="3 4">
    <name type="scientific">Colletotrichum sojae</name>
    <dbReference type="NCBI Taxonomy" id="2175907"/>
    <lineage>
        <taxon>Eukaryota</taxon>
        <taxon>Fungi</taxon>
        <taxon>Dikarya</taxon>
        <taxon>Ascomycota</taxon>
        <taxon>Pezizomycotina</taxon>
        <taxon>Sordariomycetes</taxon>
        <taxon>Hypocreomycetidae</taxon>
        <taxon>Glomerellales</taxon>
        <taxon>Glomerellaceae</taxon>
        <taxon>Colletotrichum</taxon>
        <taxon>Colletotrichum orchidearum species complex</taxon>
    </lineage>
</organism>
<proteinExistence type="predicted"/>
<sequence>MQLSSFSYFNPLVSHKALYVLHTLSSLVACHGGGGSQAIKTALPATLTSAPLWWLTRCCTFPDITKRTKRPGGCEIMATITNYHAIQAGGAQPSAEVDHEAAVQRLDPDEDDDTDCDMESGGPRKSNAPGPHISLSKAEAENISDAVNLDPGFLNQQPLVLRVLSWTWEIILTALPLFFIVLAILAIKLDGSPVETEYGGRVVEIT</sequence>
<feature type="transmembrane region" description="Helical" evidence="2">
    <location>
        <begin position="166"/>
        <end position="187"/>
    </location>
</feature>
<evidence type="ECO:0000256" key="1">
    <source>
        <dbReference type="SAM" id="MobiDB-lite"/>
    </source>
</evidence>
<keyword evidence="2" id="KW-1133">Transmembrane helix</keyword>
<evidence type="ECO:0000313" key="3">
    <source>
        <dbReference type="EMBL" id="KAF6782566.1"/>
    </source>
</evidence>
<dbReference type="Proteomes" id="UP000652219">
    <property type="component" value="Unassembled WGS sequence"/>
</dbReference>
<accession>A0A8H6IKZ2</accession>
<dbReference type="EMBL" id="WIGN01000890">
    <property type="protein sequence ID" value="KAF6782566.1"/>
    <property type="molecule type" value="Genomic_DNA"/>
</dbReference>
<evidence type="ECO:0000256" key="2">
    <source>
        <dbReference type="SAM" id="Phobius"/>
    </source>
</evidence>
<evidence type="ECO:0000313" key="4">
    <source>
        <dbReference type="Proteomes" id="UP000652219"/>
    </source>
</evidence>
<comment type="caution">
    <text evidence="3">The sequence shown here is derived from an EMBL/GenBank/DDBJ whole genome shotgun (WGS) entry which is preliminary data.</text>
</comment>
<keyword evidence="2" id="KW-0472">Membrane</keyword>
<reference evidence="3 4" key="1">
    <citation type="journal article" date="2020" name="Phytopathology">
        <title>Genome Sequence Resources of Colletotrichum truncatum, C. plurivorum, C. musicola, and C. sojae: Four Species Pathogenic to Soybean (Glycine max).</title>
        <authorList>
            <person name="Rogerio F."/>
            <person name="Boufleur T.R."/>
            <person name="Ciampi-Guillardi M."/>
            <person name="Sukno S.A."/>
            <person name="Thon M.R."/>
            <person name="Massola Junior N.S."/>
            <person name="Baroncelli R."/>
        </authorList>
    </citation>
    <scope>NUCLEOTIDE SEQUENCE [LARGE SCALE GENOMIC DNA]</scope>
    <source>
        <strain evidence="3 4">LFN0009</strain>
    </source>
</reference>
<name>A0A8H6IKZ2_9PEZI</name>
<keyword evidence="4" id="KW-1185">Reference proteome</keyword>
<feature type="region of interest" description="Disordered" evidence="1">
    <location>
        <begin position="106"/>
        <end position="133"/>
    </location>
</feature>
<gene>
    <name evidence="3" type="ORF">CSOJ01_15987</name>
</gene>
<protein>
    <submittedName>
        <fullName evidence="3">Uncharacterized protein</fullName>
    </submittedName>
</protein>
<dbReference type="AlphaFoldDB" id="A0A8H6IKZ2"/>